<name>A0ABN1K5R3_9BURK</name>
<gene>
    <name evidence="2" type="ORF">GCM10009107_33370</name>
</gene>
<dbReference type="InterPro" id="IPR002645">
    <property type="entry name" value="STAS_dom"/>
</dbReference>
<accession>A0ABN1K5R3</accession>
<dbReference type="CDD" id="cd07043">
    <property type="entry name" value="STAS_anti-anti-sigma_factors"/>
    <property type="match status" value="1"/>
</dbReference>
<evidence type="ECO:0000313" key="3">
    <source>
        <dbReference type="Proteomes" id="UP001500279"/>
    </source>
</evidence>
<dbReference type="RefSeq" id="WP_141285332.1">
    <property type="nucleotide sequence ID" value="NZ_BAAAEW010000022.1"/>
</dbReference>
<proteinExistence type="predicted"/>
<dbReference type="Pfam" id="PF13466">
    <property type="entry name" value="STAS_2"/>
    <property type="match status" value="1"/>
</dbReference>
<dbReference type="Proteomes" id="UP001500279">
    <property type="component" value="Unassembled WGS sequence"/>
</dbReference>
<dbReference type="InterPro" id="IPR036513">
    <property type="entry name" value="STAS_dom_sf"/>
</dbReference>
<evidence type="ECO:0000313" key="2">
    <source>
        <dbReference type="EMBL" id="GAA0755660.1"/>
    </source>
</evidence>
<organism evidence="2 3">
    <name type="scientific">Ideonella azotifigens</name>
    <dbReference type="NCBI Taxonomy" id="513160"/>
    <lineage>
        <taxon>Bacteria</taxon>
        <taxon>Pseudomonadati</taxon>
        <taxon>Pseudomonadota</taxon>
        <taxon>Betaproteobacteria</taxon>
        <taxon>Burkholderiales</taxon>
        <taxon>Sphaerotilaceae</taxon>
        <taxon>Ideonella</taxon>
    </lineage>
</organism>
<sequence>MIALPAHLTLREARATLASLTPAIAASTEPVIEVDAAALTHIDSATLAVLLACRRSAEAQQRRFAVLNAPARLVELATLYGVQDLLGLQAH</sequence>
<protein>
    <recommendedName>
        <fullName evidence="1">STAS domain-containing protein</fullName>
    </recommendedName>
</protein>
<reference evidence="2 3" key="1">
    <citation type="journal article" date="2019" name="Int. J. Syst. Evol. Microbiol.">
        <title>The Global Catalogue of Microorganisms (GCM) 10K type strain sequencing project: providing services to taxonomists for standard genome sequencing and annotation.</title>
        <authorList>
            <consortium name="The Broad Institute Genomics Platform"/>
            <consortium name="The Broad Institute Genome Sequencing Center for Infectious Disease"/>
            <person name="Wu L."/>
            <person name="Ma J."/>
        </authorList>
    </citation>
    <scope>NUCLEOTIDE SEQUENCE [LARGE SCALE GENOMIC DNA]</scope>
    <source>
        <strain evidence="2 3">JCM 15503</strain>
    </source>
</reference>
<comment type="caution">
    <text evidence="2">The sequence shown here is derived from an EMBL/GenBank/DDBJ whole genome shotgun (WGS) entry which is preliminary data.</text>
</comment>
<dbReference type="EMBL" id="BAAAEW010000022">
    <property type="protein sequence ID" value="GAA0755660.1"/>
    <property type="molecule type" value="Genomic_DNA"/>
</dbReference>
<keyword evidence="3" id="KW-1185">Reference proteome</keyword>
<dbReference type="Gene3D" id="3.30.750.24">
    <property type="entry name" value="STAS domain"/>
    <property type="match status" value="1"/>
</dbReference>
<evidence type="ECO:0000259" key="1">
    <source>
        <dbReference type="PROSITE" id="PS50801"/>
    </source>
</evidence>
<feature type="domain" description="STAS" evidence="1">
    <location>
        <begin position="1"/>
        <end position="91"/>
    </location>
</feature>
<dbReference type="PROSITE" id="PS50801">
    <property type="entry name" value="STAS"/>
    <property type="match status" value="1"/>
</dbReference>
<dbReference type="InterPro" id="IPR058548">
    <property type="entry name" value="MlaB-like_STAS"/>
</dbReference>
<dbReference type="SUPFAM" id="SSF52091">
    <property type="entry name" value="SpoIIaa-like"/>
    <property type="match status" value="1"/>
</dbReference>